<dbReference type="GeneID" id="81591571"/>
<dbReference type="EMBL" id="JAQJAE010000005">
    <property type="protein sequence ID" value="KAJ5593371.1"/>
    <property type="molecule type" value="Genomic_DNA"/>
</dbReference>
<dbReference type="GO" id="GO:0046872">
    <property type="term" value="F:metal ion binding"/>
    <property type="evidence" value="ECO:0007669"/>
    <property type="project" value="UniProtKB-KW"/>
</dbReference>
<sequence length="104" mass="11998">MSYQGHCNCETFSVNYFVNEDELTVNDPNATLKMYEDKKSLTSNIMERYFCSRYGSPVYTKTPKAPGKIFLKAVLFDTVSVPTTEVFINKQYQWVTIEQGEKQA</sequence>
<feature type="domain" description="CENP-V/GFA" evidence="5">
    <location>
        <begin position="11"/>
        <end position="88"/>
    </location>
</feature>
<keyword evidence="7" id="KW-1185">Reference proteome</keyword>
<dbReference type="Gene3D" id="3.90.1590.10">
    <property type="entry name" value="glutathione-dependent formaldehyde- activating enzyme (gfa)"/>
    <property type="match status" value="1"/>
</dbReference>
<evidence type="ECO:0000256" key="3">
    <source>
        <dbReference type="ARBA" id="ARBA00022833"/>
    </source>
</evidence>
<dbReference type="PANTHER" id="PTHR33337:SF40">
    <property type="entry name" value="CENP-V_GFA DOMAIN-CONTAINING PROTEIN-RELATED"/>
    <property type="match status" value="1"/>
</dbReference>
<keyword evidence="4" id="KW-0456">Lyase</keyword>
<dbReference type="SUPFAM" id="SSF51316">
    <property type="entry name" value="Mss4-like"/>
    <property type="match status" value="1"/>
</dbReference>
<gene>
    <name evidence="6" type="ORF">N7537_010275</name>
</gene>
<dbReference type="InterPro" id="IPR011057">
    <property type="entry name" value="Mss4-like_sf"/>
</dbReference>
<evidence type="ECO:0000313" key="7">
    <source>
        <dbReference type="Proteomes" id="UP001213799"/>
    </source>
</evidence>
<accession>A0AAD6GVJ0</accession>
<dbReference type="InterPro" id="IPR006913">
    <property type="entry name" value="CENP-V/GFA"/>
</dbReference>
<evidence type="ECO:0000256" key="2">
    <source>
        <dbReference type="ARBA" id="ARBA00022723"/>
    </source>
</evidence>
<dbReference type="AlphaFoldDB" id="A0AAD6GVJ0"/>
<reference evidence="6" key="2">
    <citation type="submission" date="2023-01" db="EMBL/GenBank/DDBJ databases">
        <authorList>
            <person name="Petersen C."/>
        </authorList>
    </citation>
    <scope>NUCLEOTIDE SEQUENCE</scope>
    <source>
        <strain evidence="6">IBT 12815</strain>
    </source>
</reference>
<dbReference type="Proteomes" id="UP001213799">
    <property type="component" value="Unassembled WGS sequence"/>
</dbReference>
<organism evidence="6 7">
    <name type="scientific">Penicillium hordei</name>
    <dbReference type="NCBI Taxonomy" id="40994"/>
    <lineage>
        <taxon>Eukaryota</taxon>
        <taxon>Fungi</taxon>
        <taxon>Dikarya</taxon>
        <taxon>Ascomycota</taxon>
        <taxon>Pezizomycotina</taxon>
        <taxon>Eurotiomycetes</taxon>
        <taxon>Eurotiomycetidae</taxon>
        <taxon>Eurotiales</taxon>
        <taxon>Aspergillaceae</taxon>
        <taxon>Penicillium</taxon>
    </lineage>
</organism>
<proteinExistence type="inferred from homology"/>
<dbReference type="PANTHER" id="PTHR33337">
    <property type="entry name" value="GFA DOMAIN-CONTAINING PROTEIN"/>
    <property type="match status" value="1"/>
</dbReference>
<comment type="similarity">
    <text evidence="1">Belongs to the Gfa family.</text>
</comment>
<evidence type="ECO:0000256" key="4">
    <source>
        <dbReference type="ARBA" id="ARBA00023239"/>
    </source>
</evidence>
<dbReference type="GO" id="GO:0016846">
    <property type="term" value="F:carbon-sulfur lyase activity"/>
    <property type="evidence" value="ECO:0007669"/>
    <property type="project" value="InterPro"/>
</dbReference>
<name>A0AAD6GVJ0_9EURO</name>
<reference evidence="6" key="1">
    <citation type="journal article" date="2023" name="IMA Fungus">
        <title>Comparative genomic study of the Penicillium genus elucidates a diverse pangenome and 15 lateral gene transfer events.</title>
        <authorList>
            <person name="Petersen C."/>
            <person name="Sorensen T."/>
            <person name="Nielsen M.R."/>
            <person name="Sondergaard T.E."/>
            <person name="Sorensen J.L."/>
            <person name="Fitzpatrick D.A."/>
            <person name="Frisvad J.C."/>
            <person name="Nielsen K.L."/>
        </authorList>
    </citation>
    <scope>NUCLEOTIDE SEQUENCE</scope>
    <source>
        <strain evidence="6">IBT 12815</strain>
    </source>
</reference>
<protein>
    <recommendedName>
        <fullName evidence="5">CENP-V/GFA domain-containing protein</fullName>
    </recommendedName>
</protein>
<dbReference type="RefSeq" id="XP_056749997.1">
    <property type="nucleotide sequence ID" value="XM_056901329.1"/>
</dbReference>
<evidence type="ECO:0000313" key="6">
    <source>
        <dbReference type="EMBL" id="KAJ5593371.1"/>
    </source>
</evidence>
<evidence type="ECO:0000256" key="1">
    <source>
        <dbReference type="ARBA" id="ARBA00005495"/>
    </source>
</evidence>
<dbReference type="Pfam" id="PF04828">
    <property type="entry name" value="GFA"/>
    <property type="match status" value="1"/>
</dbReference>
<evidence type="ECO:0000259" key="5">
    <source>
        <dbReference type="Pfam" id="PF04828"/>
    </source>
</evidence>
<keyword evidence="2" id="KW-0479">Metal-binding</keyword>
<comment type="caution">
    <text evidence="6">The sequence shown here is derived from an EMBL/GenBank/DDBJ whole genome shotgun (WGS) entry which is preliminary data.</text>
</comment>
<keyword evidence="3" id="KW-0862">Zinc</keyword>